<feature type="transmembrane region" description="Helical" evidence="1">
    <location>
        <begin position="81"/>
        <end position="101"/>
    </location>
</feature>
<evidence type="ECO:0008006" key="4">
    <source>
        <dbReference type="Google" id="ProtNLM"/>
    </source>
</evidence>
<evidence type="ECO:0000313" key="3">
    <source>
        <dbReference type="Proteomes" id="UP000251993"/>
    </source>
</evidence>
<keyword evidence="1" id="KW-0812">Transmembrane</keyword>
<sequence length="243" mass="27961">MELSEELLRNIEDYLEGKLLAEEKRAFELRIEAEPALKEEVAAQRRLKNALEVIKTKERLKQAYTEYEEATKVRPLNRPVWQTYAVAASVIGLMLGIIYFGTDIFKPDSEIAFNEFYQPEANARGECPQELPAFSLYEEKQYEDALAAAMTQKDDSTHCVRYFVGINQLALAKLPQAIQSLQIAQTSPNPSIRRKAEWYLGLAYLRDNNEENAEKTFKAIVERNESENPYVQPAAKILNRFFK</sequence>
<dbReference type="AlphaFoldDB" id="A0A344THR0"/>
<reference evidence="2 3" key="1">
    <citation type="submission" date="2018-07" db="EMBL/GenBank/DDBJ databases">
        <title>Genome sequencing of Runella.</title>
        <authorList>
            <person name="Baek M.-G."/>
            <person name="Yi H."/>
        </authorList>
    </citation>
    <scope>NUCLEOTIDE SEQUENCE [LARGE SCALE GENOMIC DNA]</scope>
    <source>
        <strain evidence="2 3">HYN0085</strain>
    </source>
</reference>
<dbReference type="KEGG" id="run:DR864_10725"/>
<dbReference type="Proteomes" id="UP000251993">
    <property type="component" value="Chromosome"/>
</dbReference>
<dbReference type="RefSeq" id="WP_114066966.1">
    <property type="nucleotide sequence ID" value="NZ_CP030850.1"/>
</dbReference>
<dbReference type="Gene3D" id="1.25.40.10">
    <property type="entry name" value="Tetratricopeptide repeat domain"/>
    <property type="match status" value="1"/>
</dbReference>
<evidence type="ECO:0000256" key="1">
    <source>
        <dbReference type="SAM" id="Phobius"/>
    </source>
</evidence>
<accession>A0A344THR0</accession>
<dbReference type="OrthoDB" id="959844at2"/>
<proteinExistence type="predicted"/>
<dbReference type="InterPro" id="IPR011990">
    <property type="entry name" value="TPR-like_helical_dom_sf"/>
</dbReference>
<dbReference type="SUPFAM" id="SSF48452">
    <property type="entry name" value="TPR-like"/>
    <property type="match status" value="1"/>
</dbReference>
<organism evidence="2 3">
    <name type="scientific">Runella rosea</name>
    <dbReference type="NCBI Taxonomy" id="2259595"/>
    <lineage>
        <taxon>Bacteria</taxon>
        <taxon>Pseudomonadati</taxon>
        <taxon>Bacteroidota</taxon>
        <taxon>Cytophagia</taxon>
        <taxon>Cytophagales</taxon>
        <taxon>Spirosomataceae</taxon>
        <taxon>Runella</taxon>
    </lineage>
</organism>
<keyword evidence="3" id="KW-1185">Reference proteome</keyword>
<evidence type="ECO:0000313" key="2">
    <source>
        <dbReference type="EMBL" id="AXE18181.1"/>
    </source>
</evidence>
<dbReference type="EMBL" id="CP030850">
    <property type="protein sequence ID" value="AXE18181.1"/>
    <property type="molecule type" value="Genomic_DNA"/>
</dbReference>
<gene>
    <name evidence="2" type="ORF">DR864_10725</name>
</gene>
<keyword evidence="1" id="KW-1133">Transmembrane helix</keyword>
<protein>
    <recommendedName>
        <fullName evidence="4">Tetratricopeptide repeat protein</fullName>
    </recommendedName>
</protein>
<name>A0A344THR0_9BACT</name>
<keyword evidence="1" id="KW-0472">Membrane</keyword>